<dbReference type="OrthoDB" id="5570877at2"/>
<name>A0A3A1UUV6_9BACL</name>
<keyword evidence="2" id="KW-1185">Reference proteome</keyword>
<evidence type="ECO:0000313" key="2">
    <source>
        <dbReference type="Proteomes" id="UP000266482"/>
    </source>
</evidence>
<dbReference type="SUPFAM" id="SSF55729">
    <property type="entry name" value="Acyl-CoA N-acyltransferases (Nat)"/>
    <property type="match status" value="1"/>
</dbReference>
<dbReference type="Proteomes" id="UP000266482">
    <property type="component" value="Unassembled WGS sequence"/>
</dbReference>
<protein>
    <recommendedName>
        <fullName evidence="3">GNAT family N-acetyltransferase</fullName>
    </recommendedName>
</protein>
<dbReference type="InterPro" id="IPR016181">
    <property type="entry name" value="Acyl_CoA_acyltransferase"/>
</dbReference>
<evidence type="ECO:0000313" key="1">
    <source>
        <dbReference type="EMBL" id="RIX52044.1"/>
    </source>
</evidence>
<accession>A0A3A1UUV6</accession>
<organism evidence="1 2">
    <name type="scientific">Paenibacillus nanensis</name>
    <dbReference type="NCBI Taxonomy" id="393251"/>
    <lineage>
        <taxon>Bacteria</taxon>
        <taxon>Bacillati</taxon>
        <taxon>Bacillota</taxon>
        <taxon>Bacilli</taxon>
        <taxon>Bacillales</taxon>
        <taxon>Paenibacillaceae</taxon>
        <taxon>Paenibacillus</taxon>
    </lineage>
</organism>
<dbReference type="AlphaFoldDB" id="A0A3A1UUV6"/>
<dbReference type="EMBL" id="QXQA01000008">
    <property type="protein sequence ID" value="RIX52044.1"/>
    <property type="molecule type" value="Genomic_DNA"/>
</dbReference>
<evidence type="ECO:0008006" key="3">
    <source>
        <dbReference type="Google" id="ProtNLM"/>
    </source>
</evidence>
<proteinExistence type="predicted"/>
<dbReference type="RefSeq" id="WP_119600276.1">
    <property type="nucleotide sequence ID" value="NZ_QXQA01000008.1"/>
</dbReference>
<comment type="caution">
    <text evidence="1">The sequence shown here is derived from an EMBL/GenBank/DDBJ whole genome shotgun (WGS) entry which is preliminary data.</text>
</comment>
<reference evidence="1 2" key="1">
    <citation type="submission" date="2018-09" db="EMBL/GenBank/DDBJ databases">
        <title>Paenibacillus aracenensis nov. sp. isolated from a cave in southern Spain.</title>
        <authorList>
            <person name="Jurado V."/>
            <person name="Gutierrez-Patricio S."/>
            <person name="Gonzalez-Pimentel J.L."/>
            <person name="Miller A.Z."/>
            <person name="Laiz L."/>
            <person name="Saiz-Jimenez C."/>
        </authorList>
    </citation>
    <scope>NUCLEOTIDE SEQUENCE [LARGE SCALE GENOMIC DNA]</scope>
    <source>
        <strain evidence="1 2">DSM 22867</strain>
    </source>
</reference>
<gene>
    <name evidence="1" type="ORF">D3P08_13785</name>
</gene>
<sequence>MEIRLFRRDETDLYMKAIDEIWKKGHILSRDKALADFMFYNTPHHEKYIGKENYGAIGIWEDGKIVGLGGLMLFEFNLNGQMEAACNVTNSIVLEEYRSSMAGLLLYAKPFDLYPFFCNFGIGLSTFSMRVSPATISKDIITQPINKLDRMVGIFDKEKTTEMLLEGNDHYLRNYGKVRMVPQYGDKAVRQELAEEKWNSFYYTHIAPKTISISRSFAFLNWRYINHPTFNYLVYTAQDQAGNYEGLLVARVESIVNGTAKILRIVEFISKNQDASIALANKIVEIGTKEAVLFADFYCTTDMFNFGLESVGFKREFTSDDDKIVLPSRFQPVDLSVVNLNACLSFYGKKVRKMNLLNNNIYFTKGDSDQDRPN</sequence>